<dbReference type="EMBL" id="VFMO01000001">
    <property type="protein sequence ID" value="TQJ14730.1"/>
    <property type="molecule type" value="Genomic_DNA"/>
</dbReference>
<evidence type="ECO:0000256" key="9">
    <source>
        <dbReference type="ARBA" id="ARBA00023209"/>
    </source>
</evidence>
<dbReference type="Pfam" id="PF01066">
    <property type="entry name" value="CDP-OH_P_transf"/>
    <property type="match status" value="1"/>
</dbReference>
<dbReference type="PANTHER" id="PTHR14269:SF62">
    <property type="entry name" value="CDP-DIACYLGLYCEROL--GLYCEROL-3-PHOSPHATE 3-PHOSPHATIDYLTRANSFERASE 1, CHLOROPLASTIC"/>
    <property type="match status" value="1"/>
</dbReference>
<dbReference type="InterPro" id="IPR000462">
    <property type="entry name" value="CDP-OH_P_trans"/>
</dbReference>
<evidence type="ECO:0000256" key="3">
    <source>
        <dbReference type="ARBA" id="ARBA00022516"/>
    </source>
</evidence>
<dbReference type="GO" id="GO:0046474">
    <property type="term" value="P:glycerophospholipid biosynthetic process"/>
    <property type="evidence" value="ECO:0007669"/>
    <property type="project" value="TreeGrafter"/>
</dbReference>
<dbReference type="InterPro" id="IPR050324">
    <property type="entry name" value="CDP-alcohol_PTase-I"/>
</dbReference>
<name>A0A542EHB6_9MICO</name>
<keyword evidence="3" id="KW-0444">Lipid biosynthesis</keyword>
<evidence type="ECO:0000256" key="4">
    <source>
        <dbReference type="ARBA" id="ARBA00022679"/>
    </source>
</evidence>
<dbReference type="GO" id="GO:0008444">
    <property type="term" value="F:CDP-diacylglycerol-glycerol-3-phosphate 3-phosphatidyltransferase activity"/>
    <property type="evidence" value="ECO:0007669"/>
    <property type="project" value="InterPro"/>
</dbReference>
<evidence type="ECO:0000256" key="6">
    <source>
        <dbReference type="ARBA" id="ARBA00022989"/>
    </source>
</evidence>
<feature type="transmembrane region" description="Helical" evidence="12">
    <location>
        <begin position="12"/>
        <end position="32"/>
    </location>
</feature>
<feature type="transmembrane region" description="Helical" evidence="12">
    <location>
        <begin position="96"/>
        <end position="115"/>
    </location>
</feature>
<accession>A0A542EHB6</accession>
<sequence length="198" mass="22282">MTTAEVSNRIWTVPNALSLLRLLGVPLFFWLILAEYDWWALAVLMIAGLTDYLDGKLARMLGQTSKLGQMLDPAADRLYILATILALAMRDIIPWWLVWILLARELFILCLGPILQRHRLPLPPVSFIGKSATFNLIYAFPLVLLGEQAGAVGDVARPLGWAFVWWGTALYWVAGIMYAVQVRQMVRDSRDAPQSARS</sequence>
<comment type="subcellular location">
    <subcellularLocation>
        <location evidence="1">Membrane</location>
        <topology evidence="1">Multi-pass membrane protein</topology>
    </subcellularLocation>
</comment>
<protein>
    <submittedName>
        <fullName evidence="13">Cardiolipin synthase</fullName>
    </submittedName>
</protein>
<dbReference type="PROSITE" id="PS00379">
    <property type="entry name" value="CDP_ALCOHOL_P_TRANSF"/>
    <property type="match status" value="1"/>
</dbReference>
<dbReference type="PANTHER" id="PTHR14269">
    <property type="entry name" value="CDP-DIACYLGLYCEROL--GLYCEROL-3-PHOSPHATE 3-PHOSPHATIDYLTRANSFERASE-RELATED"/>
    <property type="match status" value="1"/>
</dbReference>
<evidence type="ECO:0000256" key="1">
    <source>
        <dbReference type="ARBA" id="ARBA00004141"/>
    </source>
</evidence>
<dbReference type="RefSeq" id="WP_211345179.1">
    <property type="nucleotide sequence ID" value="NZ_BAABCI010000024.1"/>
</dbReference>
<feature type="transmembrane region" description="Helical" evidence="12">
    <location>
        <begin position="158"/>
        <end position="180"/>
    </location>
</feature>
<gene>
    <name evidence="13" type="ORF">FB459_2232</name>
</gene>
<dbReference type="Gene3D" id="1.20.120.1760">
    <property type="match status" value="1"/>
</dbReference>
<comment type="similarity">
    <text evidence="2 11">Belongs to the CDP-alcohol phosphatidyltransferase class-I family.</text>
</comment>
<evidence type="ECO:0000256" key="7">
    <source>
        <dbReference type="ARBA" id="ARBA00023098"/>
    </source>
</evidence>
<dbReference type="Proteomes" id="UP000320806">
    <property type="component" value="Unassembled WGS sequence"/>
</dbReference>
<evidence type="ECO:0000256" key="5">
    <source>
        <dbReference type="ARBA" id="ARBA00022692"/>
    </source>
</evidence>
<keyword evidence="14" id="KW-1185">Reference proteome</keyword>
<reference evidence="13 14" key="1">
    <citation type="submission" date="2019-06" db="EMBL/GenBank/DDBJ databases">
        <title>Sequencing the genomes of 1000 actinobacteria strains.</title>
        <authorList>
            <person name="Klenk H.-P."/>
        </authorList>
    </citation>
    <scope>NUCLEOTIDE SEQUENCE [LARGE SCALE GENOMIC DNA]</scope>
    <source>
        <strain evidence="13 14">DSM 19828</strain>
    </source>
</reference>
<organism evidence="13 14">
    <name type="scientific">Yimella lutea</name>
    <dbReference type="NCBI Taxonomy" id="587872"/>
    <lineage>
        <taxon>Bacteria</taxon>
        <taxon>Bacillati</taxon>
        <taxon>Actinomycetota</taxon>
        <taxon>Actinomycetes</taxon>
        <taxon>Micrococcales</taxon>
        <taxon>Dermacoccaceae</taxon>
        <taxon>Yimella</taxon>
    </lineage>
</organism>
<evidence type="ECO:0000313" key="13">
    <source>
        <dbReference type="EMBL" id="TQJ14730.1"/>
    </source>
</evidence>
<keyword evidence="9" id="KW-0594">Phospholipid biosynthesis</keyword>
<evidence type="ECO:0000256" key="10">
    <source>
        <dbReference type="ARBA" id="ARBA00023264"/>
    </source>
</evidence>
<keyword evidence="5 12" id="KW-0812">Transmembrane</keyword>
<keyword evidence="7" id="KW-0443">Lipid metabolism</keyword>
<keyword evidence="8 12" id="KW-0472">Membrane</keyword>
<dbReference type="AlphaFoldDB" id="A0A542EHB6"/>
<evidence type="ECO:0000256" key="2">
    <source>
        <dbReference type="ARBA" id="ARBA00010441"/>
    </source>
</evidence>
<proteinExistence type="inferred from homology"/>
<comment type="caution">
    <text evidence="13">The sequence shown here is derived from an EMBL/GenBank/DDBJ whole genome shotgun (WGS) entry which is preliminary data.</text>
</comment>
<keyword evidence="10" id="KW-1208">Phospholipid metabolism</keyword>
<dbReference type="GO" id="GO:0016020">
    <property type="term" value="C:membrane"/>
    <property type="evidence" value="ECO:0007669"/>
    <property type="project" value="UniProtKB-SubCell"/>
</dbReference>
<evidence type="ECO:0000256" key="12">
    <source>
        <dbReference type="SAM" id="Phobius"/>
    </source>
</evidence>
<keyword evidence="4 11" id="KW-0808">Transferase</keyword>
<dbReference type="InterPro" id="IPR043130">
    <property type="entry name" value="CDP-OH_PTrfase_TM_dom"/>
</dbReference>
<evidence type="ECO:0000256" key="11">
    <source>
        <dbReference type="RuleBase" id="RU003750"/>
    </source>
</evidence>
<dbReference type="UniPathway" id="UPA00085"/>
<feature type="transmembrane region" description="Helical" evidence="12">
    <location>
        <begin position="127"/>
        <end position="146"/>
    </location>
</feature>
<dbReference type="InterPro" id="IPR004570">
    <property type="entry name" value="Phosphatidylglycerol_P_synth"/>
</dbReference>
<evidence type="ECO:0000256" key="8">
    <source>
        <dbReference type="ARBA" id="ARBA00023136"/>
    </source>
</evidence>
<evidence type="ECO:0000313" key="14">
    <source>
        <dbReference type="Proteomes" id="UP000320806"/>
    </source>
</evidence>
<keyword evidence="6 12" id="KW-1133">Transmembrane helix</keyword>
<dbReference type="InterPro" id="IPR048254">
    <property type="entry name" value="CDP_ALCOHOL_P_TRANSF_CS"/>
</dbReference>
<dbReference type="PIRSF" id="PIRSF000847">
    <property type="entry name" value="Phos_ph_gly_syn"/>
    <property type="match status" value="1"/>
</dbReference>